<dbReference type="InterPro" id="IPR010255">
    <property type="entry name" value="Haem_peroxidase_sf"/>
</dbReference>
<evidence type="ECO:0000256" key="7">
    <source>
        <dbReference type="ARBA" id="ARBA00023324"/>
    </source>
</evidence>
<dbReference type="Gene3D" id="1.10.420.10">
    <property type="entry name" value="Peroxidase, domain 2"/>
    <property type="match status" value="1"/>
</dbReference>
<dbReference type="InterPro" id="IPR002016">
    <property type="entry name" value="Haem_peroxidase"/>
</dbReference>
<dbReference type="GO" id="GO:0046872">
    <property type="term" value="F:metal ion binding"/>
    <property type="evidence" value="ECO:0007669"/>
    <property type="project" value="UniProtKB-KW"/>
</dbReference>
<dbReference type="AlphaFoldDB" id="A0A2X1QJM7"/>
<dbReference type="GO" id="GO:0020037">
    <property type="term" value="F:heme binding"/>
    <property type="evidence" value="ECO:0007669"/>
    <property type="project" value="InterPro"/>
</dbReference>
<dbReference type="InterPro" id="IPR000763">
    <property type="entry name" value="Catalase_peroxidase"/>
</dbReference>
<evidence type="ECO:0000256" key="2">
    <source>
        <dbReference type="ARBA" id="ARBA00022559"/>
    </source>
</evidence>
<name>A0A2X1QJM7_KLEPN</name>
<dbReference type="Pfam" id="PF00141">
    <property type="entry name" value="peroxidase"/>
    <property type="match status" value="1"/>
</dbReference>
<keyword evidence="6" id="KW-0408">Iron</keyword>
<keyword evidence="7" id="KW-0376">Hydrogen peroxide</keyword>
<reference evidence="10 11" key="1">
    <citation type="submission" date="2018-06" db="EMBL/GenBank/DDBJ databases">
        <authorList>
            <consortium name="Pathogen Informatics"/>
            <person name="Doyle S."/>
        </authorList>
    </citation>
    <scope>NUCLEOTIDE SEQUENCE [LARGE SCALE GENOMIC DNA]</scope>
    <source>
        <strain evidence="10 11">NCTC9601</strain>
    </source>
</reference>
<evidence type="ECO:0000256" key="6">
    <source>
        <dbReference type="ARBA" id="ARBA00023004"/>
    </source>
</evidence>
<organism evidence="10 11">
    <name type="scientific">Klebsiella pneumoniae</name>
    <dbReference type="NCBI Taxonomy" id="573"/>
    <lineage>
        <taxon>Bacteria</taxon>
        <taxon>Pseudomonadati</taxon>
        <taxon>Pseudomonadota</taxon>
        <taxon>Gammaproteobacteria</taxon>
        <taxon>Enterobacterales</taxon>
        <taxon>Enterobacteriaceae</taxon>
        <taxon>Klebsiella/Raoultella group</taxon>
        <taxon>Klebsiella</taxon>
        <taxon>Klebsiella pneumoniae complex</taxon>
    </lineage>
</organism>
<feature type="domain" description="Plant heme peroxidase family profile" evidence="9">
    <location>
        <begin position="7"/>
        <end position="116"/>
    </location>
</feature>
<keyword evidence="3" id="KW-0349">Heme</keyword>
<keyword evidence="2 10" id="KW-0575">Peroxidase</keyword>
<evidence type="ECO:0000256" key="8">
    <source>
        <dbReference type="ARBA" id="ARBA00049145"/>
    </source>
</evidence>
<dbReference type="SUPFAM" id="SSF48113">
    <property type="entry name" value="Heme-dependent peroxidases"/>
    <property type="match status" value="1"/>
</dbReference>
<evidence type="ECO:0000256" key="3">
    <source>
        <dbReference type="ARBA" id="ARBA00022617"/>
    </source>
</evidence>
<dbReference type="GO" id="GO:0005829">
    <property type="term" value="C:cytosol"/>
    <property type="evidence" value="ECO:0007669"/>
    <property type="project" value="TreeGrafter"/>
</dbReference>
<dbReference type="GO" id="GO:0004096">
    <property type="term" value="F:catalase activity"/>
    <property type="evidence" value="ECO:0007669"/>
    <property type="project" value="InterPro"/>
</dbReference>
<dbReference type="GO" id="GO:0070301">
    <property type="term" value="P:cellular response to hydrogen peroxide"/>
    <property type="evidence" value="ECO:0007669"/>
    <property type="project" value="TreeGrafter"/>
</dbReference>
<proteinExistence type="predicted"/>
<evidence type="ECO:0000256" key="1">
    <source>
        <dbReference type="ARBA" id="ARBA00001970"/>
    </source>
</evidence>
<dbReference type="PANTHER" id="PTHR30555">
    <property type="entry name" value="HYDROPEROXIDASE I, BIFUNCTIONAL CATALASE-PEROXIDASE"/>
    <property type="match status" value="1"/>
</dbReference>
<evidence type="ECO:0000259" key="9">
    <source>
        <dbReference type="Pfam" id="PF00141"/>
    </source>
</evidence>
<dbReference type="PANTHER" id="PTHR30555:SF0">
    <property type="entry name" value="CATALASE-PEROXIDASE"/>
    <property type="match status" value="1"/>
</dbReference>
<keyword evidence="5 10" id="KW-0560">Oxidoreductase</keyword>
<dbReference type="GO" id="GO:0042744">
    <property type="term" value="P:hydrogen peroxide catabolic process"/>
    <property type="evidence" value="ECO:0007669"/>
    <property type="project" value="UniProtKB-KW"/>
</dbReference>
<protein>
    <submittedName>
        <fullName evidence="10">Catalase</fullName>
        <ecNumber evidence="10">1.11.1.21</ecNumber>
    </submittedName>
</protein>
<comment type="cofactor">
    <cofactor evidence="1">
        <name>heme b</name>
        <dbReference type="ChEBI" id="CHEBI:60344"/>
    </cofactor>
</comment>
<dbReference type="EMBL" id="UASN01000020">
    <property type="protein sequence ID" value="SPX55754.1"/>
    <property type="molecule type" value="Genomic_DNA"/>
</dbReference>
<evidence type="ECO:0000256" key="5">
    <source>
        <dbReference type="ARBA" id="ARBA00023002"/>
    </source>
</evidence>
<dbReference type="Proteomes" id="UP000251123">
    <property type="component" value="Unassembled WGS sequence"/>
</dbReference>
<evidence type="ECO:0000313" key="10">
    <source>
        <dbReference type="EMBL" id="SPX55754.1"/>
    </source>
</evidence>
<keyword evidence="4" id="KW-0479">Metal-binding</keyword>
<comment type="catalytic activity">
    <reaction evidence="8">
        <text>2 H2O2 = O2 + 2 H2O</text>
        <dbReference type="Rhea" id="RHEA:20309"/>
        <dbReference type="ChEBI" id="CHEBI:15377"/>
        <dbReference type="ChEBI" id="CHEBI:15379"/>
        <dbReference type="ChEBI" id="CHEBI:16240"/>
        <dbReference type="EC" id="1.11.1.21"/>
    </reaction>
</comment>
<evidence type="ECO:0000313" key="11">
    <source>
        <dbReference type="Proteomes" id="UP000251123"/>
    </source>
</evidence>
<sequence>MLPTLQAIQRASGKASLADIIVLAGVVGVEQAAAAAGVSVNVPFTPGRVDALPEQTDIESFDLLQPLADGFRNYRRIEGGVSTETLLIDKAQQLTLTAPEMTVLVGGLRVLGAKLRRQQTRGVYRPRRRAQQ</sequence>
<dbReference type="Gene3D" id="1.10.520.10">
    <property type="match status" value="1"/>
</dbReference>
<evidence type="ECO:0000256" key="4">
    <source>
        <dbReference type="ARBA" id="ARBA00022723"/>
    </source>
</evidence>
<gene>
    <name evidence="10" type="primary">katG_4</name>
    <name evidence="10" type="ORF">NCTC9601_02936</name>
</gene>
<dbReference type="EC" id="1.11.1.21" evidence="10"/>
<accession>A0A2X1QJM7</accession>